<dbReference type="InterPro" id="IPR001111">
    <property type="entry name" value="TGF-b_propeptide"/>
</dbReference>
<organism evidence="11">
    <name type="scientific">Helobdella sp. Austin</name>
    <dbReference type="NCBI Taxonomy" id="1071216"/>
    <lineage>
        <taxon>Eukaryota</taxon>
        <taxon>Metazoa</taxon>
        <taxon>Spiralia</taxon>
        <taxon>Lophotrochozoa</taxon>
        <taxon>Annelida</taxon>
        <taxon>Clitellata</taxon>
        <taxon>Hirudinea</taxon>
        <taxon>Rhynchobdellida</taxon>
        <taxon>Glossiphoniidae</taxon>
        <taxon>Helobdella</taxon>
    </lineage>
</organism>
<dbReference type="AlphaFoldDB" id="G1EH58"/>
<dbReference type="EMBL" id="JN091768">
    <property type="protein sequence ID" value="AEL12441.1"/>
    <property type="molecule type" value="mRNA"/>
</dbReference>
<proteinExistence type="evidence at transcript level"/>
<evidence type="ECO:0000313" key="11">
    <source>
        <dbReference type="EMBL" id="AEL12441.1"/>
    </source>
</evidence>
<dbReference type="GO" id="GO:0008083">
    <property type="term" value="F:growth factor activity"/>
    <property type="evidence" value="ECO:0007669"/>
    <property type="project" value="UniProtKB-KW"/>
</dbReference>
<evidence type="ECO:0000256" key="1">
    <source>
        <dbReference type="ARBA" id="ARBA00004613"/>
    </source>
</evidence>
<comment type="similarity">
    <text evidence="2 8">Belongs to the TGF-beta family.</text>
</comment>
<evidence type="ECO:0000256" key="7">
    <source>
        <dbReference type="ARBA" id="ARBA00023180"/>
    </source>
</evidence>
<evidence type="ECO:0000256" key="9">
    <source>
        <dbReference type="SAM" id="SignalP"/>
    </source>
</evidence>
<dbReference type="Pfam" id="PF00019">
    <property type="entry name" value="TGF_beta"/>
    <property type="match status" value="1"/>
</dbReference>
<evidence type="ECO:0000259" key="10">
    <source>
        <dbReference type="PROSITE" id="PS51362"/>
    </source>
</evidence>
<dbReference type="InterPro" id="IPR017948">
    <property type="entry name" value="TGFb_CS"/>
</dbReference>
<dbReference type="GO" id="GO:0005125">
    <property type="term" value="F:cytokine activity"/>
    <property type="evidence" value="ECO:0007669"/>
    <property type="project" value="TreeGrafter"/>
</dbReference>
<reference evidence="11" key="2">
    <citation type="submission" date="2011-06" db="EMBL/GenBank/DDBJ databases">
        <authorList>
            <person name="Kuo D.-H."/>
        </authorList>
    </citation>
    <scope>NUCLEOTIDE SEQUENCE</scope>
    <source>
        <strain evidence="11">Austin</strain>
    </source>
</reference>
<evidence type="ECO:0000256" key="6">
    <source>
        <dbReference type="ARBA" id="ARBA00023157"/>
    </source>
</evidence>
<dbReference type="InterPro" id="IPR001839">
    <property type="entry name" value="TGF-b_C"/>
</dbReference>
<dbReference type="Gene3D" id="2.60.120.970">
    <property type="match status" value="1"/>
</dbReference>
<evidence type="ECO:0000256" key="2">
    <source>
        <dbReference type="ARBA" id="ARBA00006656"/>
    </source>
</evidence>
<dbReference type="SMART" id="SM00204">
    <property type="entry name" value="TGFB"/>
    <property type="match status" value="1"/>
</dbReference>
<keyword evidence="5 8" id="KW-0339">Growth factor</keyword>
<comment type="subcellular location">
    <subcellularLocation>
        <location evidence="1">Secreted</location>
    </subcellularLocation>
</comment>
<evidence type="ECO:0000256" key="4">
    <source>
        <dbReference type="ARBA" id="ARBA00022729"/>
    </source>
</evidence>
<keyword evidence="3" id="KW-0964">Secreted</keyword>
<keyword evidence="7" id="KW-0325">Glycoprotein</keyword>
<dbReference type="FunFam" id="2.10.90.10:FF:000001">
    <property type="entry name" value="Bone morphogenetic protein 4"/>
    <property type="match status" value="1"/>
</dbReference>
<evidence type="ECO:0000256" key="8">
    <source>
        <dbReference type="RuleBase" id="RU000354"/>
    </source>
</evidence>
<evidence type="ECO:0000256" key="5">
    <source>
        <dbReference type="ARBA" id="ARBA00023030"/>
    </source>
</evidence>
<dbReference type="InterPro" id="IPR029034">
    <property type="entry name" value="Cystine-knot_cytokine"/>
</dbReference>
<dbReference type="Pfam" id="PF00688">
    <property type="entry name" value="TGFb_propeptide"/>
    <property type="match status" value="1"/>
</dbReference>
<keyword evidence="6" id="KW-1015">Disulfide bond</keyword>
<feature type="chain" id="PRO_5041717476" evidence="9">
    <location>
        <begin position="22"/>
        <end position="402"/>
    </location>
</feature>
<reference evidence="11" key="1">
    <citation type="journal article" date="2011" name="Curr. Biol.">
        <title>A New Molecular Logic for BMP-Mediated Dorsoventral Patterning in the Leech Helobdella.</title>
        <authorList>
            <person name="Kuo D.H."/>
            <person name="Weisblat D.A."/>
        </authorList>
    </citation>
    <scope>NUCLEOTIDE SEQUENCE</scope>
    <source>
        <strain evidence="11">Austin</strain>
    </source>
</reference>
<dbReference type="PANTHER" id="PTHR11848:SF263">
    <property type="entry name" value="PROTEIN DECAPENTAPLEGIC"/>
    <property type="match status" value="1"/>
</dbReference>
<feature type="domain" description="TGF-beta family profile" evidence="10">
    <location>
        <begin position="285"/>
        <end position="402"/>
    </location>
</feature>
<dbReference type="CDD" id="cd13761">
    <property type="entry name" value="TGF_beta_BMP5_like"/>
    <property type="match status" value="1"/>
</dbReference>
<keyword evidence="4 9" id="KW-0732">Signal</keyword>
<dbReference type="InterPro" id="IPR015615">
    <property type="entry name" value="TGF-beta-rel"/>
</dbReference>
<dbReference type="PANTHER" id="PTHR11848">
    <property type="entry name" value="TGF-BETA FAMILY"/>
    <property type="match status" value="1"/>
</dbReference>
<dbReference type="PROSITE" id="PS51362">
    <property type="entry name" value="TGF_BETA_2"/>
    <property type="match status" value="1"/>
</dbReference>
<gene>
    <name evidence="11" type="primary">BMP2/4a</name>
</gene>
<dbReference type="PROSITE" id="PS00250">
    <property type="entry name" value="TGF_BETA_1"/>
    <property type="match status" value="1"/>
</dbReference>
<dbReference type="Gene3D" id="2.10.90.10">
    <property type="entry name" value="Cystine-knot cytokines"/>
    <property type="match status" value="1"/>
</dbReference>
<name>G1EH58_9ANNE</name>
<dbReference type="GO" id="GO:0005615">
    <property type="term" value="C:extracellular space"/>
    <property type="evidence" value="ECO:0007669"/>
    <property type="project" value="TreeGrafter"/>
</dbReference>
<evidence type="ECO:0000256" key="3">
    <source>
        <dbReference type="ARBA" id="ARBA00022525"/>
    </source>
</evidence>
<protein>
    <submittedName>
        <fullName evidence="11">BMP2/4a</fullName>
    </submittedName>
</protein>
<feature type="signal peptide" evidence="9">
    <location>
        <begin position="1"/>
        <end position="21"/>
    </location>
</feature>
<sequence length="402" mass="46331">MKTFTCLAIVFNSLFAIIISGQNLQIGLPDVRTSRASASNKSTIFARKKLFGIGSNPSYSPYTKVPQYMLDLHKQYNTRLRLGKNKKRAKSSSHFVGNTIRGFMTNTSTRKTYPYLSRSNTFNQQSVGVVFRITSMSDGEIFNGAELRFLYHYHSEDTNITSLITNVMKNCRMLNFLYIFHRIKTGNDVLMEYKMIEPNFSGWISVDVSDIIKYNTSDQVLHFKIILKTAIDIRKAQSSSAKHCVTKNEATQKLTYKMNVIHHPFLVTYSDDINFIHKRKSYSHRYKRNRHSVILHQAKRCNLQSMYVHFVDFSWHDWIIAPNGYEAKFCQGNCPSFMSDYFNATNHAHVQSMLHSKNKKLVPPPCCVPVEYDELPLLYIDENGIVVLKGYPNMIVKACGCR</sequence>
<accession>G1EH58</accession>
<dbReference type="SUPFAM" id="SSF57501">
    <property type="entry name" value="Cystine-knot cytokines"/>
    <property type="match status" value="1"/>
</dbReference>